<dbReference type="EMBL" id="CPZJ01000003">
    <property type="protein sequence ID" value="CNF35283.1"/>
    <property type="molecule type" value="Genomic_DNA"/>
</dbReference>
<gene>
    <name evidence="1" type="ORF">ERS008530_00992</name>
</gene>
<dbReference type="OrthoDB" id="6860016at2"/>
<dbReference type="Gene3D" id="2.60.200.60">
    <property type="match status" value="1"/>
</dbReference>
<dbReference type="InterPro" id="IPR008727">
    <property type="entry name" value="PAAR_motif"/>
</dbReference>
<accession>A0A0T9LXG5</accession>
<protein>
    <submittedName>
        <fullName evidence="1">PAAR domain-containing protein</fullName>
    </submittedName>
</protein>
<dbReference type="CDD" id="cd14744">
    <property type="entry name" value="PAAR_CT_2"/>
    <property type="match status" value="1"/>
</dbReference>
<dbReference type="STRING" id="631.CH53_3420"/>
<dbReference type="KEGG" id="yin:CH53_3420"/>
<organism evidence="1 2">
    <name type="scientific">Yersinia intermedia</name>
    <dbReference type="NCBI Taxonomy" id="631"/>
    <lineage>
        <taxon>Bacteria</taxon>
        <taxon>Pseudomonadati</taxon>
        <taxon>Pseudomonadota</taxon>
        <taxon>Gammaproteobacteria</taxon>
        <taxon>Enterobacterales</taxon>
        <taxon>Yersiniaceae</taxon>
        <taxon>Yersinia</taxon>
    </lineage>
</organism>
<reference evidence="1 2" key="1">
    <citation type="submission" date="2015-03" db="EMBL/GenBank/DDBJ databases">
        <authorList>
            <person name="Murphy D."/>
        </authorList>
    </citation>
    <scope>NUCLEOTIDE SEQUENCE [LARGE SCALE GENOMIC DNA]</scope>
    <source>
        <strain evidence="1 2">BR165/97</strain>
    </source>
</reference>
<dbReference type="Proteomes" id="UP000038750">
    <property type="component" value="Unassembled WGS sequence"/>
</dbReference>
<sequence>MPGIVCLGDATTHGGKVITASSTMFINGVQVALVGDLVSCPIQGHGNNPIIEGSPAEMEEGVSVVVNNCLCACGCRVISSHPENSIES</sequence>
<dbReference type="AlphaFoldDB" id="A0A0T9LXG5"/>
<dbReference type="RefSeq" id="WP_042569519.1">
    <property type="nucleotide sequence ID" value="NZ_CABHXO010000099.1"/>
</dbReference>
<evidence type="ECO:0000313" key="2">
    <source>
        <dbReference type="Proteomes" id="UP000038750"/>
    </source>
</evidence>
<proteinExistence type="predicted"/>
<evidence type="ECO:0000313" key="1">
    <source>
        <dbReference type="EMBL" id="CNF35283.1"/>
    </source>
</evidence>
<dbReference type="Pfam" id="PF05488">
    <property type="entry name" value="PAAR_motif"/>
    <property type="match status" value="1"/>
</dbReference>
<name>A0A0T9LXG5_YERIN</name>